<dbReference type="RefSeq" id="WP_343825444.1">
    <property type="nucleotide sequence ID" value="NZ_BAAACI010000005.1"/>
</dbReference>
<comment type="caution">
    <text evidence="7">The sequence shown here is derived from an EMBL/GenBank/DDBJ whole genome shotgun (WGS) entry which is preliminary data.</text>
</comment>
<gene>
    <name evidence="7" type="ORF">GCM10008908_16500</name>
</gene>
<sequence>MKEKIKTFIGKIGLPRIIIAAFFILLCVLAIPLNLSVPMLISDILVRFGMNGILVLAMVPAILCGIGLNFGLPIGILAGILGGLISIELNLSGGLGFFVGTLIGIPIAILFGYLYGQLLNRVKGSEMMIATYAGFSAISLMCIGWLLLPFNSPEIRWPIGQGLRTTITLEGRFAKILDNFWAFNIGGVRIPTGMLLLFFIGCVIVWLFSKSKTGIMMAAEGSNPKFANASSIPVDRMRIIGTILSTVLGSIGIMVYSQSYGFIQLYQAPMMMGFAAVAAILIGGASTTKAKISHVIIGTFLFQGLLTVGLPVINQMIKESNLSEVIRIIVSNGIIIYALTKAKGGAAHE</sequence>
<feature type="transmembrane region" description="Helical" evidence="6">
    <location>
        <begin position="188"/>
        <end position="208"/>
    </location>
</feature>
<dbReference type="PANTHER" id="PTHR32196">
    <property type="entry name" value="ABC TRANSPORTER PERMEASE PROTEIN YPHD-RELATED-RELATED"/>
    <property type="match status" value="1"/>
</dbReference>
<feature type="transmembrane region" description="Helical" evidence="6">
    <location>
        <begin position="44"/>
        <end position="63"/>
    </location>
</feature>
<feature type="transmembrane region" description="Helical" evidence="6">
    <location>
        <begin position="95"/>
        <end position="115"/>
    </location>
</feature>
<organism evidence="7 8">
    <name type="scientific">Clostridium subterminale</name>
    <dbReference type="NCBI Taxonomy" id="1550"/>
    <lineage>
        <taxon>Bacteria</taxon>
        <taxon>Bacillati</taxon>
        <taxon>Bacillota</taxon>
        <taxon>Clostridia</taxon>
        <taxon>Eubacteriales</taxon>
        <taxon>Clostridiaceae</taxon>
        <taxon>Clostridium</taxon>
    </lineage>
</organism>
<feature type="transmembrane region" description="Helical" evidence="6">
    <location>
        <begin position="12"/>
        <end position="32"/>
    </location>
</feature>
<keyword evidence="4 6" id="KW-1133">Transmembrane helix</keyword>
<dbReference type="InterPro" id="IPR001851">
    <property type="entry name" value="ABC_transp_permease"/>
</dbReference>
<comment type="subcellular location">
    <subcellularLocation>
        <location evidence="1">Cell membrane</location>
        <topology evidence="1">Multi-pass membrane protein</topology>
    </subcellularLocation>
</comment>
<keyword evidence="5 6" id="KW-0472">Membrane</keyword>
<evidence type="ECO:0000256" key="2">
    <source>
        <dbReference type="ARBA" id="ARBA00022475"/>
    </source>
</evidence>
<evidence type="ECO:0000256" key="6">
    <source>
        <dbReference type="SAM" id="Phobius"/>
    </source>
</evidence>
<feature type="transmembrane region" description="Helical" evidence="6">
    <location>
        <begin position="263"/>
        <end position="283"/>
    </location>
</feature>
<dbReference type="PANTHER" id="PTHR32196:SF15">
    <property type="entry name" value="SUGAR ABC TRANSPORTER PERMEASE PROTEIN"/>
    <property type="match status" value="1"/>
</dbReference>
<feature type="transmembrane region" description="Helical" evidence="6">
    <location>
        <begin position="239"/>
        <end position="257"/>
    </location>
</feature>
<evidence type="ECO:0000313" key="8">
    <source>
        <dbReference type="Proteomes" id="UP001501047"/>
    </source>
</evidence>
<reference evidence="8" key="1">
    <citation type="journal article" date="2019" name="Int. J. Syst. Evol. Microbiol.">
        <title>The Global Catalogue of Microorganisms (GCM) 10K type strain sequencing project: providing services to taxonomists for standard genome sequencing and annotation.</title>
        <authorList>
            <consortium name="The Broad Institute Genomics Platform"/>
            <consortium name="The Broad Institute Genome Sequencing Center for Infectious Disease"/>
            <person name="Wu L."/>
            <person name="Ma J."/>
        </authorList>
    </citation>
    <scope>NUCLEOTIDE SEQUENCE [LARGE SCALE GENOMIC DNA]</scope>
    <source>
        <strain evidence="8">JCM 1417</strain>
    </source>
</reference>
<proteinExistence type="predicted"/>
<accession>A0ABP3W0I9</accession>
<keyword evidence="3 6" id="KW-0812">Transmembrane</keyword>
<evidence type="ECO:0000256" key="1">
    <source>
        <dbReference type="ARBA" id="ARBA00004651"/>
    </source>
</evidence>
<dbReference type="Proteomes" id="UP001501047">
    <property type="component" value="Unassembled WGS sequence"/>
</dbReference>
<feature type="transmembrane region" description="Helical" evidence="6">
    <location>
        <begin position="295"/>
        <end position="313"/>
    </location>
</feature>
<evidence type="ECO:0000256" key="5">
    <source>
        <dbReference type="ARBA" id="ARBA00023136"/>
    </source>
</evidence>
<evidence type="ECO:0000313" key="7">
    <source>
        <dbReference type="EMBL" id="GAA0771712.1"/>
    </source>
</evidence>
<keyword evidence="2" id="KW-1003">Cell membrane</keyword>
<dbReference type="Pfam" id="PF02653">
    <property type="entry name" value="BPD_transp_2"/>
    <property type="match status" value="1"/>
</dbReference>
<evidence type="ECO:0000256" key="3">
    <source>
        <dbReference type="ARBA" id="ARBA00022692"/>
    </source>
</evidence>
<protein>
    <submittedName>
        <fullName evidence="7">ABC transporter</fullName>
    </submittedName>
</protein>
<feature type="transmembrane region" description="Helical" evidence="6">
    <location>
        <begin position="70"/>
        <end position="89"/>
    </location>
</feature>
<name>A0ABP3W0I9_CLOSU</name>
<evidence type="ECO:0000256" key="4">
    <source>
        <dbReference type="ARBA" id="ARBA00022989"/>
    </source>
</evidence>
<dbReference type="EMBL" id="BAAACI010000005">
    <property type="protein sequence ID" value="GAA0771712.1"/>
    <property type="molecule type" value="Genomic_DNA"/>
</dbReference>
<feature type="transmembrane region" description="Helical" evidence="6">
    <location>
        <begin position="127"/>
        <end position="148"/>
    </location>
</feature>
<keyword evidence="8" id="KW-1185">Reference proteome</keyword>